<protein>
    <submittedName>
        <fullName evidence="1">Uncharacterized protein</fullName>
    </submittedName>
</protein>
<gene>
    <name evidence="1" type="ORF">ACFSC2_12965</name>
</gene>
<name>A0ABW4HFH0_9FLAO</name>
<dbReference type="EMBL" id="JBHUDZ010000012">
    <property type="protein sequence ID" value="MFD1603649.1"/>
    <property type="molecule type" value="Genomic_DNA"/>
</dbReference>
<keyword evidence="2" id="KW-1185">Reference proteome</keyword>
<comment type="caution">
    <text evidence="1">The sequence shown here is derived from an EMBL/GenBank/DDBJ whole genome shotgun (WGS) entry which is preliminary data.</text>
</comment>
<evidence type="ECO:0000313" key="1">
    <source>
        <dbReference type="EMBL" id="MFD1603649.1"/>
    </source>
</evidence>
<accession>A0ABW4HFH0</accession>
<evidence type="ECO:0000313" key="2">
    <source>
        <dbReference type="Proteomes" id="UP001597138"/>
    </source>
</evidence>
<dbReference type="Proteomes" id="UP001597138">
    <property type="component" value="Unassembled WGS sequence"/>
</dbReference>
<reference evidence="2" key="1">
    <citation type="journal article" date="2019" name="Int. J. Syst. Evol. Microbiol.">
        <title>The Global Catalogue of Microorganisms (GCM) 10K type strain sequencing project: providing services to taxonomists for standard genome sequencing and annotation.</title>
        <authorList>
            <consortium name="The Broad Institute Genomics Platform"/>
            <consortium name="The Broad Institute Genome Sequencing Center for Infectious Disease"/>
            <person name="Wu L."/>
            <person name="Ma J."/>
        </authorList>
    </citation>
    <scope>NUCLEOTIDE SEQUENCE [LARGE SCALE GENOMIC DNA]</scope>
    <source>
        <strain evidence="2">CCUG 70865</strain>
    </source>
</reference>
<proteinExistence type="predicted"/>
<organism evidence="1 2">
    <name type="scientific">Flavobacterium artemisiae</name>
    <dbReference type="NCBI Taxonomy" id="2126556"/>
    <lineage>
        <taxon>Bacteria</taxon>
        <taxon>Pseudomonadati</taxon>
        <taxon>Bacteroidota</taxon>
        <taxon>Flavobacteriia</taxon>
        <taxon>Flavobacteriales</taxon>
        <taxon>Flavobacteriaceae</taxon>
        <taxon>Flavobacterium</taxon>
    </lineage>
</organism>
<sequence length="239" mass="28848">MKTLQRNSIYLFIFGLFLNNYHLRSQTSKETEIYNWFDKNLGIESLDIKNGAAHLNFDKTIENQNRYYFTENFRKGNVRYNNQNYFDVLLKYDIYKDDLVLNPYDEANTTKINLIKDNVENFTINNEKFVNLKTLNTFLFKGGFYEEALTNGNSLLYIKYYKEKKKDQKAESDLIQFIPRYEFVLLKENKYHLINDKKEIIALFPESKRKINDYYFMYKSLKKQDPALFIKNLIKYINN</sequence>
<dbReference type="RefSeq" id="WP_379815008.1">
    <property type="nucleotide sequence ID" value="NZ_JBHUDZ010000012.1"/>
</dbReference>